<dbReference type="InterPro" id="IPR010319">
    <property type="entry name" value="Transglutaminase-like_Cys_pept"/>
</dbReference>
<keyword evidence="2" id="KW-1185">Reference proteome</keyword>
<dbReference type="PANTHER" id="PTHR39327">
    <property type="match status" value="1"/>
</dbReference>
<sequence>MPVGPAAAAPVGFLDFCERSPRDCVAPGERVNLAEMRARANSLYWAGVFGRTEQVASSRPAATRAASNPSNGFDWSRVFPQRAAAPAVSDPRRDGVAVAMEDVATPAVEADAVQGDAAPSAEDFGRDVSARVRDLDRSWARPAAVKTAPVIALSDSDWKAISDINRQVNRHIRSGSDARVYGVGDYWAVPNGDRARGDCEDYVLAKRRALVRAGYPVGALSIAVVETRWGETHAVLLVATDRGDYVLDNLTGRISRWDEANYKWRERQAPGKTFEWVRMAG</sequence>
<accession>A0ABQ5T3N6</accession>
<dbReference type="Proteomes" id="UP001143509">
    <property type="component" value="Unassembled WGS sequence"/>
</dbReference>
<evidence type="ECO:0008006" key="3">
    <source>
        <dbReference type="Google" id="ProtNLM"/>
    </source>
</evidence>
<dbReference type="EMBL" id="BSFD01000001">
    <property type="protein sequence ID" value="GLK47379.1"/>
    <property type="molecule type" value="Genomic_DNA"/>
</dbReference>
<evidence type="ECO:0000313" key="1">
    <source>
        <dbReference type="EMBL" id="GLK47379.1"/>
    </source>
</evidence>
<reference evidence="1" key="2">
    <citation type="submission" date="2023-01" db="EMBL/GenBank/DDBJ databases">
        <authorList>
            <person name="Sun Q."/>
            <person name="Evtushenko L."/>
        </authorList>
    </citation>
    <scope>NUCLEOTIDE SEQUENCE</scope>
    <source>
        <strain evidence="1">VKM B-1499</strain>
    </source>
</reference>
<dbReference type="PANTHER" id="PTHR39327:SF1">
    <property type="entry name" value="BLR5470 PROTEIN"/>
    <property type="match status" value="1"/>
</dbReference>
<proteinExistence type="predicted"/>
<organism evidence="1 2">
    <name type="scientific">Brevundimonas intermedia</name>
    <dbReference type="NCBI Taxonomy" id="74315"/>
    <lineage>
        <taxon>Bacteria</taxon>
        <taxon>Pseudomonadati</taxon>
        <taxon>Pseudomonadota</taxon>
        <taxon>Alphaproteobacteria</taxon>
        <taxon>Caulobacterales</taxon>
        <taxon>Caulobacteraceae</taxon>
        <taxon>Brevundimonas</taxon>
    </lineage>
</organism>
<protein>
    <recommendedName>
        <fullName evidence="3">Transglutaminase</fullName>
    </recommendedName>
</protein>
<gene>
    <name evidence="1" type="ORF">GCM10017620_03520</name>
</gene>
<name>A0ABQ5T3N6_9CAUL</name>
<reference evidence="1" key="1">
    <citation type="journal article" date="2014" name="Int. J. Syst. Evol. Microbiol.">
        <title>Complete genome of a new Firmicutes species belonging to the dominant human colonic microbiota ('Ruminococcus bicirculans') reveals two chromosomes and a selective capacity to utilize plant glucans.</title>
        <authorList>
            <consortium name="NISC Comparative Sequencing Program"/>
            <person name="Wegmann U."/>
            <person name="Louis P."/>
            <person name="Goesmann A."/>
            <person name="Henrissat B."/>
            <person name="Duncan S.H."/>
            <person name="Flint H.J."/>
        </authorList>
    </citation>
    <scope>NUCLEOTIDE SEQUENCE</scope>
    <source>
        <strain evidence="1">VKM B-1499</strain>
    </source>
</reference>
<evidence type="ECO:0000313" key="2">
    <source>
        <dbReference type="Proteomes" id="UP001143509"/>
    </source>
</evidence>
<comment type="caution">
    <text evidence="1">The sequence shown here is derived from an EMBL/GenBank/DDBJ whole genome shotgun (WGS) entry which is preliminary data.</text>
</comment>
<dbReference type="Gene3D" id="3.10.620.30">
    <property type="match status" value="1"/>
</dbReference>
<dbReference type="Pfam" id="PF06035">
    <property type="entry name" value="Peptidase_C93"/>
    <property type="match status" value="1"/>
</dbReference>